<feature type="transmembrane region" description="Helical" evidence="1">
    <location>
        <begin position="50"/>
        <end position="72"/>
    </location>
</feature>
<accession>A0A9P6CXU4</accession>
<dbReference type="AlphaFoldDB" id="A0A9P6CXU4"/>
<proteinExistence type="predicted"/>
<dbReference type="EMBL" id="MU155312">
    <property type="protein sequence ID" value="KAF9475973.1"/>
    <property type="molecule type" value="Genomic_DNA"/>
</dbReference>
<protein>
    <submittedName>
        <fullName evidence="2">Uncharacterized protein</fullName>
    </submittedName>
</protein>
<evidence type="ECO:0000256" key="1">
    <source>
        <dbReference type="SAM" id="Phobius"/>
    </source>
</evidence>
<sequence length="125" mass="13295">MSSQSSITSTVTAGIQDISALLPLLGTDQCEEHTGSALGKGYFYTSVTPISIFGSLGIVKAGFNVFVAAIIVPSWKFLGAQRLADGGFRPKGEVAQLIALDPQNPGRFLAESNLEKILEEEHIEN</sequence>
<comment type="caution">
    <text evidence="2">The sequence shown here is derived from an EMBL/GenBank/DDBJ whole genome shotgun (WGS) entry which is preliminary data.</text>
</comment>
<reference evidence="2" key="1">
    <citation type="submission" date="2020-11" db="EMBL/GenBank/DDBJ databases">
        <authorList>
            <consortium name="DOE Joint Genome Institute"/>
            <person name="Ahrendt S."/>
            <person name="Riley R."/>
            <person name="Andreopoulos W."/>
            <person name="Labutti K."/>
            <person name="Pangilinan J."/>
            <person name="Ruiz-Duenas F.J."/>
            <person name="Barrasa J.M."/>
            <person name="Sanchez-Garcia M."/>
            <person name="Camarero S."/>
            <person name="Miyauchi S."/>
            <person name="Serrano A."/>
            <person name="Linde D."/>
            <person name="Babiker R."/>
            <person name="Drula E."/>
            <person name="Ayuso-Fernandez I."/>
            <person name="Pacheco R."/>
            <person name="Padilla G."/>
            <person name="Ferreira P."/>
            <person name="Barriuso J."/>
            <person name="Kellner H."/>
            <person name="Castanera R."/>
            <person name="Alfaro M."/>
            <person name="Ramirez L."/>
            <person name="Pisabarro A.G."/>
            <person name="Kuo A."/>
            <person name="Tritt A."/>
            <person name="Lipzen A."/>
            <person name="He G."/>
            <person name="Yan M."/>
            <person name="Ng V."/>
            <person name="Cullen D."/>
            <person name="Martin F."/>
            <person name="Rosso M.-N."/>
            <person name="Henrissat B."/>
            <person name="Hibbett D."/>
            <person name="Martinez A.T."/>
            <person name="Grigoriev I.V."/>
        </authorList>
    </citation>
    <scope>NUCLEOTIDE SEQUENCE</scope>
    <source>
        <strain evidence="2">CIRM-BRFM 674</strain>
    </source>
</reference>
<organism evidence="2 3">
    <name type="scientific">Pholiota conissans</name>
    <dbReference type="NCBI Taxonomy" id="109636"/>
    <lineage>
        <taxon>Eukaryota</taxon>
        <taxon>Fungi</taxon>
        <taxon>Dikarya</taxon>
        <taxon>Basidiomycota</taxon>
        <taxon>Agaricomycotina</taxon>
        <taxon>Agaricomycetes</taxon>
        <taxon>Agaricomycetidae</taxon>
        <taxon>Agaricales</taxon>
        <taxon>Agaricineae</taxon>
        <taxon>Strophariaceae</taxon>
        <taxon>Pholiota</taxon>
    </lineage>
</organism>
<keyword evidence="1" id="KW-0472">Membrane</keyword>
<name>A0A9P6CXU4_9AGAR</name>
<keyword evidence="1" id="KW-0812">Transmembrane</keyword>
<feature type="non-terminal residue" evidence="2">
    <location>
        <position position="125"/>
    </location>
</feature>
<evidence type="ECO:0000313" key="2">
    <source>
        <dbReference type="EMBL" id="KAF9475973.1"/>
    </source>
</evidence>
<evidence type="ECO:0000313" key="3">
    <source>
        <dbReference type="Proteomes" id="UP000807469"/>
    </source>
</evidence>
<dbReference type="Proteomes" id="UP000807469">
    <property type="component" value="Unassembled WGS sequence"/>
</dbReference>
<keyword evidence="1" id="KW-1133">Transmembrane helix</keyword>
<keyword evidence="3" id="KW-1185">Reference proteome</keyword>
<gene>
    <name evidence="2" type="ORF">BDN70DRAFT_813103</name>
</gene>
<dbReference type="OrthoDB" id="3032844at2759"/>